<keyword evidence="1" id="KW-0472">Membrane</keyword>
<dbReference type="GO" id="GO:0016020">
    <property type="term" value="C:membrane"/>
    <property type="evidence" value="ECO:0007669"/>
    <property type="project" value="TreeGrafter"/>
</dbReference>
<feature type="transmembrane region" description="Helical" evidence="1">
    <location>
        <begin position="112"/>
        <end position="135"/>
    </location>
</feature>
<dbReference type="OrthoDB" id="419711at2759"/>
<evidence type="ECO:0000313" key="3">
    <source>
        <dbReference type="Proteomes" id="UP001152888"/>
    </source>
</evidence>
<gene>
    <name evidence="2" type="ORF">ACAOBT_LOCUS4474</name>
</gene>
<feature type="transmembrane region" description="Helical" evidence="1">
    <location>
        <begin position="147"/>
        <end position="165"/>
    </location>
</feature>
<feature type="transmembrane region" description="Helical" evidence="1">
    <location>
        <begin position="174"/>
        <end position="194"/>
    </location>
</feature>
<protein>
    <recommendedName>
        <fullName evidence="4">Protein rolling stone</fullName>
    </recommendedName>
</protein>
<dbReference type="InterPro" id="IPR049352">
    <property type="entry name" value="Rost"/>
</dbReference>
<organism evidence="2 3">
    <name type="scientific">Acanthoscelides obtectus</name>
    <name type="common">Bean weevil</name>
    <name type="synonym">Bruchus obtectus</name>
    <dbReference type="NCBI Taxonomy" id="200917"/>
    <lineage>
        <taxon>Eukaryota</taxon>
        <taxon>Metazoa</taxon>
        <taxon>Ecdysozoa</taxon>
        <taxon>Arthropoda</taxon>
        <taxon>Hexapoda</taxon>
        <taxon>Insecta</taxon>
        <taxon>Pterygota</taxon>
        <taxon>Neoptera</taxon>
        <taxon>Endopterygota</taxon>
        <taxon>Coleoptera</taxon>
        <taxon>Polyphaga</taxon>
        <taxon>Cucujiformia</taxon>
        <taxon>Chrysomeloidea</taxon>
        <taxon>Chrysomelidae</taxon>
        <taxon>Bruchinae</taxon>
        <taxon>Bruchini</taxon>
        <taxon>Acanthoscelides</taxon>
    </lineage>
</organism>
<feature type="transmembrane region" description="Helical" evidence="1">
    <location>
        <begin position="214"/>
        <end position="239"/>
    </location>
</feature>
<keyword evidence="1" id="KW-1133">Transmembrane helix</keyword>
<comment type="caution">
    <text evidence="2">The sequence shown here is derived from an EMBL/GenBank/DDBJ whole genome shotgun (WGS) entry which is preliminary data.</text>
</comment>
<dbReference type="PANTHER" id="PTHR12242">
    <property type="entry name" value="OS02G0130600 PROTEIN-RELATED"/>
    <property type="match status" value="1"/>
</dbReference>
<name>A0A9P0P0M2_ACAOB</name>
<evidence type="ECO:0008006" key="4">
    <source>
        <dbReference type="Google" id="ProtNLM"/>
    </source>
</evidence>
<sequence length="257" mass="29559">MSNCTFQQFLLTHDDPTVFITCQWQTDKSVPNLKYLIYRVIVALLFLVTCGYSIILEGYTRDRFICFTYWLIYLTHWGYLLSTIQAVIAAIMLLASYVSTKAGDRCLKMYPVYWLTNTIATPIAFLITALFWCAVYEPELFPIDVNLYFVHANNSLVMLIDSFMVSHPFKWAHLIYPILFGGIYATFTVVYYFAGGKTAKGEPYIYKVLDWSKPSTASFITIGAFGLVLVTYALSYLLCKTRTKIHNKYCATQEDME</sequence>
<dbReference type="Pfam" id="PF21534">
    <property type="entry name" value="Rost"/>
    <property type="match status" value="1"/>
</dbReference>
<feature type="transmembrane region" description="Helical" evidence="1">
    <location>
        <begin position="76"/>
        <end position="100"/>
    </location>
</feature>
<dbReference type="Proteomes" id="UP001152888">
    <property type="component" value="Unassembled WGS sequence"/>
</dbReference>
<keyword evidence="3" id="KW-1185">Reference proteome</keyword>
<proteinExistence type="predicted"/>
<evidence type="ECO:0000256" key="1">
    <source>
        <dbReference type="SAM" id="Phobius"/>
    </source>
</evidence>
<evidence type="ECO:0000313" key="2">
    <source>
        <dbReference type="EMBL" id="CAH1962072.1"/>
    </source>
</evidence>
<reference evidence="2" key="1">
    <citation type="submission" date="2022-03" db="EMBL/GenBank/DDBJ databases">
        <authorList>
            <person name="Sayadi A."/>
        </authorList>
    </citation>
    <scope>NUCLEOTIDE SEQUENCE</scope>
</reference>
<accession>A0A9P0P0M2</accession>
<feature type="transmembrane region" description="Helical" evidence="1">
    <location>
        <begin position="36"/>
        <end position="56"/>
    </location>
</feature>
<dbReference type="PANTHER" id="PTHR12242:SF49">
    <property type="entry name" value="HEADBUTT, ISOFORM E"/>
    <property type="match status" value="1"/>
</dbReference>
<dbReference type="EMBL" id="CAKOFQ010006699">
    <property type="protein sequence ID" value="CAH1962072.1"/>
    <property type="molecule type" value="Genomic_DNA"/>
</dbReference>
<dbReference type="AlphaFoldDB" id="A0A9P0P0M2"/>
<keyword evidence="1" id="KW-0812">Transmembrane</keyword>